<evidence type="ECO:0000259" key="15">
    <source>
        <dbReference type="Pfam" id="PF01321"/>
    </source>
</evidence>
<evidence type="ECO:0000256" key="4">
    <source>
        <dbReference type="ARBA" id="ARBA00008766"/>
    </source>
</evidence>
<dbReference type="InterPro" id="IPR000587">
    <property type="entry name" value="Creatinase_N"/>
</dbReference>
<protein>
    <recommendedName>
        <fullName evidence="5">Xaa-Pro aminopeptidase</fullName>
        <ecNumber evidence="5">3.4.11.9</ecNumber>
    </recommendedName>
</protein>
<gene>
    <name evidence="17" type="ORF">RI543_002274</name>
</gene>
<evidence type="ECO:0000259" key="16">
    <source>
        <dbReference type="Pfam" id="PF16188"/>
    </source>
</evidence>
<dbReference type="PANTHER" id="PTHR43763:SF6">
    <property type="entry name" value="XAA-PRO AMINOPEPTIDASE 1"/>
    <property type="match status" value="1"/>
</dbReference>
<dbReference type="InterPro" id="IPR050422">
    <property type="entry name" value="X-Pro_aminopeptidase_P"/>
</dbReference>
<keyword evidence="10" id="KW-0378">Hydrolase</keyword>
<dbReference type="InterPro" id="IPR000994">
    <property type="entry name" value="Pept_M24"/>
</dbReference>
<evidence type="ECO:0000256" key="8">
    <source>
        <dbReference type="ARBA" id="ARBA00022670"/>
    </source>
</evidence>
<dbReference type="AlphaFoldDB" id="A0AAN7W3P7"/>
<dbReference type="SUPFAM" id="SSF55920">
    <property type="entry name" value="Creatinase/aminopeptidase"/>
    <property type="match status" value="1"/>
</dbReference>
<evidence type="ECO:0000259" key="14">
    <source>
        <dbReference type="Pfam" id="PF00557"/>
    </source>
</evidence>
<name>A0AAN7W3P7_9SACH</name>
<dbReference type="CDD" id="cd01085">
    <property type="entry name" value="APP"/>
    <property type="match status" value="1"/>
</dbReference>
<evidence type="ECO:0000256" key="11">
    <source>
        <dbReference type="ARBA" id="ARBA00023211"/>
    </source>
</evidence>
<dbReference type="GO" id="GO:0070006">
    <property type="term" value="F:metalloaminopeptidase activity"/>
    <property type="evidence" value="ECO:0007669"/>
    <property type="project" value="InterPro"/>
</dbReference>
<comment type="cofactor">
    <cofactor evidence="2">
        <name>Mn(2+)</name>
        <dbReference type="ChEBI" id="CHEBI:29035"/>
    </cofactor>
</comment>
<keyword evidence="7" id="KW-0963">Cytoplasm</keyword>
<feature type="domain" description="Creatinase N-terminal" evidence="15">
    <location>
        <begin position="111"/>
        <end position="252"/>
    </location>
</feature>
<keyword evidence="8" id="KW-0645">Protease</keyword>
<dbReference type="EMBL" id="JAWIZZ010000041">
    <property type="protein sequence ID" value="KAK5780514.1"/>
    <property type="molecule type" value="Genomic_DNA"/>
</dbReference>
<comment type="similarity">
    <text evidence="4 12">Belongs to the peptidase M24B family.</text>
</comment>
<evidence type="ECO:0000256" key="1">
    <source>
        <dbReference type="ARBA" id="ARBA00001424"/>
    </source>
</evidence>
<dbReference type="PANTHER" id="PTHR43763">
    <property type="entry name" value="XAA-PRO AMINOPEPTIDASE 1"/>
    <property type="match status" value="1"/>
</dbReference>
<keyword evidence="6" id="KW-0031">Aminopeptidase</keyword>
<evidence type="ECO:0000313" key="17">
    <source>
        <dbReference type="EMBL" id="KAK5780514.1"/>
    </source>
</evidence>
<dbReference type="GO" id="GO:0005737">
    <property type="term" value="C:cytoplasm"/>
    <property type="evidence" value="ECO:0007669"/>
    <property type="project" value="UniProtKB-SubCell"/>
</dbReference>
<evidence type="ECO:0000256" key="9">
    <source>
        <dbReference type="ARBA" id="ARBA00022723"/>
    </source>
</evidence>
<feature type="domain" description="Peptidase M24 C-terminal" evidence="16">
    <location>
        <begin position="702"/>
        <end position="762"/>
    </location>
</feature>
<dbReference type="GO" id="GO:0006508">
    <property type="term" value="P:proteolysis"/>
    <property type="evidence" value="ECO:0007669"/>
    <property type="project" value="UniProtKB-KW"/>
</dbReference>
<evidence type="ECO:0000256" key="5">
    <source>
        <dbReference type="ARBA" id="ARBA00012574"/>
    </source>
</evidence>
<keyword evidence="9 12" id="KW-0479">Metal-binding</keyword>
<comment type="catalytic activity">
    <reaction evidence="1">
        <text>Release of any N-terminal amino acid, including proline, that is linked to proline, even from a dipeptide or tripeptide.</text>
        <dbReference type="EC" id="3.4.11.9"/>
    </reaction>
</comment>
<keyword evidence="18" id="KW-1185">Reference proteome</keyword>
<dbReference type="InterPro" id="IPR032416">
    <property type="entry name" value="Peptidase_M24_C"/>
</dbReference>
<comment type="subcellular location">
    <subcellularLocation>
        <location evidence="3">Cytoplasm</location>
    </subcellularLocation>
</comment>
<dbReference type="FunFam" id="3.40.350.10:FF:000015">
    <property type="entry name" value="Xaa-Pro aminopeptidase app-1"/>
    <property type="match status" value="1"/>
</dbReference>
<evidence type="ECO:0000256" key="3">
    <source>
        <dbReference type="ARBA" id="ARBA00004496"/>
    </source>
</evidence>
<evidence type="ECO:0000256" key="10">
    <source>
        <dbReference type="ARBA" id="ARBA00022801"/>
    </source>
</evidence>
<evidence type="ECO:0000256" key="13">
    <source>
        <dbReference type="SAM" id="MobiDB-lite"/>
    </source>
</evidence>
<feature type="domain" description="Peptidase M24" evidence="14">
    <location>
        <begin position="476"/>
        <end position="691"/>
    </location>
</feature>
<dbReference type="Proteomes" id="UP001306508">
    <property type="component" value="Unassembled WGS sequence"/>
</dbReference>
<evidence type="ECO:0000313" key="18">
    <source>
        <dbReference type="Proteomes" id="UP001306508"/>
    </source>
</evidence>
<dbReference type="Gene3D" id="3.40.350.10">
    <property type="entry name" value="Creatinase/prolidase N-terminal domain"/>
    <property type="match status" value="2"/>
</dbReference>
<proteinExistence type="inferred from homology"/>
<dbReference type="PROSITE" id="PS00491">
    <property type="entry name" value="PROLINE_PEPTIDASE"/>
    <property type="match status" value="1"/>
</dbReference>
<dbReference type="Pfam" id="PF16188">
    <property type="entry name" value="Peptidase_M24_C"/>
    <property type="match status" value="1"/>
</dbReference>
<evidence type="ECO:0000256" key="6">
    <source>
        <dbReference type="ARBA" id="ARBA00022438"/>
    </source>
</evidence>
<dbReference type="Pfam" id="PF00557">
    <property type="entry name" value="Peptidase_M24"/>
    <property type="match status" value="1"/>
</dbReference>
<dbReference type="InterPro" id="IPR029149">
    <property type="entry name" value="Creatin/AminoP/Spt16_N"/>
</dbReference>
<dbReference type="InterPro" id="IPR036005">
    <property type="entry name" value="Creatinase/aminopeptidase-like"/>
</dbReference>
<dbReference type="InterPro" id="IPR001131">
    <property type="entry name" value="Peptidase_M24B_aminopep-P_CS"/>
</dbReference>
<keyword evidence="11" id="KW-0464">Manganese</keyword>
<dbReference type="GO" id="GO:0046872">
    <property type="term" value="F:metal ion binding"/>
    <property type="evidence" value="ECO:0007669"/>
    <property type="project" value="UniProtKB-KW"/>
</dbReference>
<reference evidence="18" key="1">
    <citation type="submission" date="2023-07" db="EMBL/GenBank/DDBJ databases">
        <title>A draft genome of Kazachstania heterogenica Y-27499.</title>
        <authorList>
            <person name="Donic C."/>
            <person name="Kralova J.S."/>
            <person name="Fidel L."/>
            <person name="Ben-Dor S."/>
            <person name="Jung S."/>
        </authorList>
    </citation>
    <scope>NUCLEOTIDE SEQUENCE [LARGE SCALE GENOMIC DNA]</scope>
    <source>
        <strain evidence="18">Y27499</strain>
    </source>
</reference>
<dbReference type="Pfam" id="PF16189">
    <property type="entry name" value="Creatinase_N_2"/>
    <property type="match status" value="1"/>
</dbReference>
<dbReference type="Gene3D" id="3.90.230.10">
    <property type="entry name" value="Creatinase/methionine aminopeptidase superfamily"/>
    <property type="match status" value="1"/>
</dbReference>
<dbReference type="Pfam" id="PF01321">
    <property type="entry name" value="Creatinase_N"/>
    <property type="match status" value="1"/>
</dbReference>
<accession>A0AAN7W3P7</accession>
<dbReference type="InterPro" id="IPR033740">
    <property type="entry name" value="Pept_M24B"/>
</dbReference>
<feature type="region of interest" description="Disordered" evidence="13">
    <location>
        <begin position="1"/>
        <end position="21"/>
    </location>
</feature>
<evidence type="ECO:0000256" key="2">
    <source>
        <dbReference type="ARBA" id="ARBA00001936"/>
    </source>
</evidence>
<dbReference type="EC" id="3.4.11.9" evidence="5"/>
<evidence type="ECO:0000256" key="12">
    <source>
        <dbReference type="RuleBase" id="RU000590"/>
    </source>
</evidence>
<comment type="caution">
    <text evidence="17">The sequence shown here is derived from an EMBL/GenBank/DDBJ whole genome shotgun (WGS) entry which is preliminary data.</text>
</comment>
<sequence length="764" mass="86866">MGASSTAAATTTFSGTTVTARSRLGRPLRPCGDCTCSPGLLSRQNRRSSLFMKRMENNRYLSSTTSKRSNTSTSTSLSTITATGERFTDTVSIYSSDSLCQTTKEINTSKRLLELRKLMAKHDLACYIVPSEDEHQSEYVALVDQRRAFISGFSGSAGVACITRDLLNFNPDRYEGKSVLSTDGRYFNQASQELDFNWSLIRQGVDKITWPEWCIKECSEMALGLSSGAVVKIGIDPKLICFEAVLNLHKMIDSENKRISSSGNKIELCPIEENLIDLMWGDFEVVPERPCSDIIFLSDQYSGESFQSKRKRLIEELSKLDAGDKDGQKNSKTKDSKHGRTFVVVALDEICWLLNLRGSDIEYNPVFFSYCLINDKETILFTNNKFNEDIQKYFDENDIQVKAYESFWDHLKTTVLSIKNENDNDNSTNTHNFLIPDTSSWQILRHVINTDYKVIHSPIDYFKSVKNSNEINNAHKAQVKDALCIIQYFAWLEHQLVFKEALIDEHKAAVKLVEIRKTQKNFQGNSFETISSTGANSAIIHYAPPIEGSSMIDPSKIYLCDTGSQFLEGTTDITRTLHFTKPTQEQIDNYTLVLKGNLALERTKFPRGTTGYNLDAIARQFLWSHGLDYRHGTGHGIGSFLNVHEGPIGIGFKPHLVKYPLEAGNIISNEPGYYKDGEYGIRIENDLLVKECEPELKFGDIPFLEFENITMVPYCRKLINVDMLTTEEREQINNYNRKIWNNLVQYMQPQSITYKWLKRETAVF</sequence>
<dbReference type="FunFam" id="3.90.230.10:FF:000007">
    <property type="entry name" value="Xaa-Pro aminopeptidase P"/>
    <property type="match status" value="1"/>
</dbReference>
<evidence type="ECO:0000256" key="7">
    <source>
        <dbReference type="ARBA" id="ARBA00022490"/>
    </source>
</evidence>
<organism evidence="17 18">
    <name type="scientific">Arxiozyma heterogenica</name>
    <dbReference type="NCBI Taxonomy" id="278026"/>
    <lineage>
        <taxon>Eukaryota</taxon>
        <taxon>Fungi</taxon>
        <taxon>Dikarya</taxon>
        <taxon>Ascomycota</taxon>
        <taxon>Saccharomycotina</taxon>
        <taxon>Saccharomycetes</taxon>
        <taxon>Saccharomycetales</taxon>
        <taxon>Saccharomycetaceae</taxon>
        <taxon>Arxiozyma</taxon>
    </lineage>
</organism>